<evidence type="ECO:0008006" key="11">
    <source>
        <dbReference type="Google" id="ProtNLM"/>
    </source>
</evidence>
<dbReference type="CDD" id="cd11010">
    <property type="entry name" value="S1-P1_nuclease"/>
    <property type="match status" value="1"/>
</dbReference>
<comment type="similarity">
    <text evidence="1">Belongs to the nuclease type I family.</text>
</comment>
<keyword evidence="3" id="KW-0479">Metal-binding</keyword>
<sequence length="351" mass="39059">MFTKALLASITIPAIVAWGPDGHATVADTGNKFFNDNAKKAVAEIMGEGVRMADSASWPDTVLHGPDHDEWAWSSGLHYADVDNCQFVYSRDCKDDYCVAGAIKNYTRQVSDVTLPLEQRQVALKFLMHFMGDIHQPLHVGRRSDYGGNTIHVDMKFANFEHGALHKAWDEKMIDQLEGSQFGDDYVQQDFNYSTPLADRDIFWGITESDILDELKEGGAFHDKVPEWLADCEANGLDECVNNMVSETGAVACSDAYRHLDGEEILNGDVLPMDYYNNRVEVVKEQLAKGAVRFAWVMNNAFPEDTTVTTSPSPVECGAADKKCELTYPGSYCKYWQTVPVCYGSNVPCSC</sequence>
<organism evidence="9 10">
    <name type="scientific">Perkinsus chesapeaki</name>
    <name type="common">Clam parasite</name>
    <name type="synonym">Perkinsus andrewsi</name>
    <dbReference type="NCBI Taxonomy" id="330153"/>
    <lineage>
        <taxon>Eukaryota</taxon>
        <taxon>Sar</taxon>
        <taxon>Alveolata</taxon>
        <taxon>Perkinsozoa</taxon>
        <taxon>Perkinsea</taxon>
        <taxon>Perkinsida</taxon>
        <taxon>Perkinsidae</taxon>
        <taxon>Perkinsus</taxon>
    </lineage>
</organism>
<gene>
    <name evidence="9" type="ORF">FOL47_002853</name>
</gene>
<accession>A0A7J6MB97</accession>
<keyword evidence="5" id="KW-0378">Hydrolase</keyword>
<keyword evidence="8" id="KW-0732">Signal</keyword>
<evidence type="ECO:0000256" key="5">
    <source>
        <dbReference type="ARBA" id="ARBA00022801"/>
    </source>
</evidence>
<reference evidence="9 10" key="1">
    <citation type="submission" date="2020-04" db="EMBL/GenBank/DDBJ databases">
        <title>Perkinsus chesapeaki whole genome sequence.</title>
        <authorList>
            <person name="Bogema D.R."/>
        </authorList>
    </citation>
    <scope>NUCLEOTIDE SEQUENCE [LARGE SCALE GENOMIC DNA]</scope>
    <source>
        <strain evidence="9">ATCC PRA-425</strain>
    </source>
</reference>
<keyword evidence="7" id="KW-0325">Glycoprotein</keyword>
<protein>
    <recommendedName>
        <fullName evidence="11">Nuclease S1</fullName>
    </recommendedName>
</protein>
<dbReference type="Pfam" id="PF02265">
    <property type="entry name" value="S1-P1_nuclease"/>
    <property type="match status" value="1"/>
</dbReference>
<keyword evidence="2" id="KW-0540">Nuclease</keyword>
<dbReference type="InterPro" id="IPR003154">
    <property type="entry name" value="S1/P1nuclease"/>
</dbReference>
<keyword evidence="4" id="KW-0255">Endonuclease</keyword>
<evidence type="ECO:0000256" key="7">
    <source>
        <dbReference type="ARBA" id="ARBA00023180"/>
    </source>
</evidence>
<feature type="chain" id="PRO_5029724671" description="Nuclease S1" evidence="8">
    <location>
        <begin position="18"/>
        <end position="351"/>
    </location>
</feature>
<dbReference type="Gene3D" id="1.10.575.10">
    <property type="entry name" value="P1 Nuclease"/>
    <property type="match status" value="1"/>
</dbReference>
<dbReference type="GO" id="GO:0006308">
    <property type="term" value="P:DNA catabolic process"/>
    <property type="evidence" value="ECO:0007669"/>
    <property type="project" value="InterPro"/>
</dbReference>
<keyword evidence="6" id="KW-1015">Disulfide bond</keyword>
<evidence type="ECO:0000256" key="8">
    <source>
        <dbReference type="SAM" id="SignalP"/>
    </source>
</evidence>
<dbReference type="OrthoDB" id="406305at2759"/>
<dbReference type="SUPFAM" id="SSF48537">
    <property type="entry name" value="Phospholipase C/P1 nuclease"/>
    <property type="match status" value="1"/>
</dbReference>
<dbReference type="GO" id="GO:0004519">
    <property type="term" value="F:endonuclease activity"/>
    <property type="evidence" value="ECO:0007669"/>
    <property type="project" value="UniProtKB-KW"/>
</dbReference>
<evidence type="ECO:0000256" key="4">
    <source>
        <dbReference type="ARBA" id="ARBA00022759"/>
    </source>
</evidence>
<comment type="caution">
    <text evidence="9">The sequence shown here is derived from an EMBL/GenBank/DDBJ whole genome shotgun (WGS) entry which is preliminary data.</text>
</comment>
<dbReference type="Proteomes" id="UP000591131">
    <property type="component" value="Unassembled WGS sequence"/>
</dbReference>
<feature type="signal peptide" evidence="8">
    <location>
        <begin position="1"/>
        <end position="17"/>
    </location>
</feature>
<dbReference type="PANTHER" id="PTHR33146:SF26">
    <property type="entry name" value="ENDONUCLEASE 4"/>
    <property type="match status" value="1"/>
</dbReference>
<evidence type="ECO:0000256" key="3">
    <source>
        <dbReference type="ARBA" id="ARBA00022723"/>
    </source>
</evidence>
<dbReference type="GO" id="GO:0016788">
    <property type="term" value="F:hydrolase activity, acting on ester bonds"/>
    <property type="evidence" value="ECO:0007669"/>
    <property type="project" value="InterPro"/>
</dbReference>
<dbReference type="GO" id="GO:0003676">
    <property type="term" value="F:nucleic acid binding"/>
    <property type="evidence" value="ECO:0007669"/>
    <property type="project" value="InterPro"/>
</dbReference>
<dbReference type="GO" id="GO:0046872">
    <property type="term" value="F:metal ion binding"/>
    <property type="evidence" value="ECO:0007669"/>
    <property type="project" value="UniProtKB-KW"/>
</dbReference>
<evidence type="ECO:0000313" key="10">
    <source>
        <dbReference type="Proteomes" id="UP000591131"/>
    </source>
</evidence>
<dbReference type="EMBL" id="JAAPAO010000183">
    <property type="protein sequence ID" value="KAF4668805.1"/>
    <property type="molecule type" value="Genomic_DNA"/>
</dbReference>
<evidence type="ECO:0000256" key="2">
    <source>
        <dbReference type="ARBA" id="ARBA00022722"/>
    </source>
</evidence>
<keyword evidence="10" id="KW-1185">Reference proteome</keyword>
<dbReference type="AlphaFoldDB" id="A0A7J6MB97"/>
<name>A0A7J6MB97_PERCH</name>
<evidence type="ECO:0000256" key="6">
    <source>
        <dbReference type="ARBA" id="ARBA00023157"/>
    </source>
</evidence>
<evidence type="ECO:0000313" key="9">
    <source>
        <dbReference type="EMBL" id="KAF4668805.1"/>
    </source>
</evidence>
<proteinExistence type="inferred from homology"/>
<dbReference type="PANTHER" id="PTHR33146">
    <property type="entry name" value="ENDONUCLEASE 4"/>
    <property type="match status" value="1"/>
</dbReference>
<evidence type="ECO:0000256" key="1">
    <source>
        <dbReference type="ARBA" id="ARBA00009547"/>
    </source>
</evidence>
<dbReference type="InterPro" id="IPR008947">
    <property type="entry name" value="PLipase_C/P1_nuclease_dom_sf"/>
</dbReference>